<dbReference type="InterPro" id="IPR043957">
    <property type="entry name" value="Vanin_C"/>
</dbReference>
<evidence type="ECO:0000259" key="4">
    <source>
        <dbReference type="PROSITE" id="PS50263"/>
    </source>
</evidence>
<dbReference type="PANTHER" id="PTHR10609">
    <property type="entry name" value="BIOTINIDASE-RELATED"/>
    <property type="match status" value="1"/>
</dbReference>
<dbReference type="GO" id="GO:0016787">
    <property type="term" value="F:hydrolase activity"/>
    <property type="evidence" value="ECO:0007669"/>
    <property type="project" value="UniProtKB-KW"/>
</dbReference>
<reference evidence="5" key="1">
    <citation type="submission" date="2021-02" db="EMBL/GenBank/DDBJ databases">
        <authorList>
            <person name="Steward A R."/>
        </authorList>
    </citation>
    <scope>NUCLEOTIDE SEQUENCE</scope>
</reference>
<organism evidence="5 6">
    <name type="scientific">Pieris macdunnoughi</name>
    <dbReference type="NCBI Taxonomy" id="345717"/>
    <lineage>
        <taxon>Eukaryota</taxon>
        <taxon>Metazoa</taxon>
        <taxon>Ecdysozoa</taxon>
        <taxon>Arthropoda</taxon>
        <taxon>Hexapoda</taxon>
        <taxon>Insecta</taxon>
        <taxon>Pterygota</taxon>
        <taxon>Neoptera</taxon>
        <taxon>Endopterygota</taxon>
        <taxon>Lepidoptera</taxon>
        <taxon>Glossata</taxon>
        <taxon>Ditrysia</taxon>
        <taxon>Papilionoidea</taxon>
        <taxon>Pieridae</taxon>
        <taxon>Pierinae</taxon>
        <taxon>Pieris</taxon>
    </lineage>
</organism>
<proteinExistence type="inferred from homology"/>
<dbReference type="PROSITE" id="PS50263">
    <property type="entry name" value="CN_HYDROLASE"/>
    <property type="match status" value="1"/>
</dbReference>
<keyword evidence="3" id="KW-0732">Signal</keyword>
<dbReference type="Gene3D" id="3.60.110.10">
    <property type="entry name" value="Carbon-nitrogen hydrolase"/>
    <property type="match status" value="1"/>
</dbReference>
<dbReference type="Pfam" id="PF00795">
    <property type="entry name" value="CN_hydrolase"/>
    <property type="match status" value="1"/>
</dbReference>
<sequence>MHFIFLILTSLIPLSLQKSTPEDLSYVAAVVEYEFSWDVASNVQNYLTLIRDAAEKDADVVVFPELCLNPGQDHYVPIPINSLLKDDPIPAIRADLYHEILVAISAGARENSIYVVVNIQEIMNCEDAPGEECPEKKTYIFNTNIVFDRQGAVVSRYRKMNLFGEYSRTPALRPDLGEFSTDFGVRFGHFICFDLMFQVPAVQTPQKLNVTDIIYTGMWVSELPYLTAVQIQEAYAHSMNVNFIAAGANNVTEGGAGSGIYSGKAGALISIMPGLPTTRLLVTRVPKVPGQVQSYPGPIYNDPSDHDNLLINGDPSMAAHTSRLLVPGYQSFTLTSGDIICSFNINLTQTDKTLYKYRAGVLSGVRTYDGKASGGIKVCAVFACTGDGIDSCSKRFPKYTAESLATFEELSIAANLTTPKRNEDLQADNIVYYPISLQPSILPLEAKDYSLNINQIGDRTFYNYKLLNGNVELYSFGIFGRMFERDDEAPSPPWTEVEN</sequence>
<keyword evidence="2" id="KW-0378">Hydrolase</keyword>
<accession>A0A821U5I3</accession>
<name>A0A821U5I3_9NEOP</name>
<dbReference type="InterPro" id="IPR003010">
    <property type="entry name" value="C-N_Hydrolase"/>
</dbReference>
<evidence type="ECO:0000256" key="1">
    <source>
        <dbReference type="ARBA" id="ARBA00008225"/>
    </source>
</evidence>
<dbReference type="InterPro" id="IPR040154">
    <property type="entry name" value="Biotinidase/VNN"/>
</dbReference>
<dbReference type="Proteomes" id="UP000663880">
    <property type="component" value="Unassembled WGS sequence"/>
</dbReference>
<comment type="caution">
    <text evidence="5">The sequence shown here is derived from an EMBL/GenBank/DDBJ whole genome shotgun (WGS) entry which is preliminary data.</text>
</comment>
<dbReference type="InterPro" id="IPR036526">
    <property type="entry name" value="C-N_Hydrolase_sf"/>
</dbReference>
<protein>
    <recommendedName>
        <fullName evidence="4">CN hydrolase domain-containing protein</fullName>
    </recommendedName>
</protein>
<dbReference type="EMBL" id="CAJOBZ010000029">
    <property type="protein sequence ID" value="CAF4884358.1"/>
    <property type="molecule type" value="Genomic_DNA"/>
</dbReference>
<comment type="similarity">
    <text evidence="1">Belongs to the carbon-nitrogen hydrolase superfamily. BTD/VNN family.</text>
</comment>
<feature type="domain" description="CN hydrolase" evidence="4">
    <location>
        <begin position="26"/>
        <end position="287"/>
    </location>
</feature>
<dbReference type="AlphaFoldDB" id="A0A821U5I3"/>
<dbReference type="Pfam" id="PF19018">
    <property type="entry name" value="Vanin_C"/>
    <property type="match status" value="1"/>
</dbReference>
<evidence type="ECO:0000313" key="5">
    <source>
        <dbReference type="EMBL" id="CAF4884358.1"/>
    </source>
</evidence>
<feature type="chain" id="PRO_5033053176" description="CN hydrolase domain-containing protein" evidence="3">
    <location>
        <begin position="18"/>
        <end position="499"/>
    </location>
</feature>
<keyword evidence="6" id="KW-1185">Reference proteome</keyword>
<evidence type="ECO:0000256" key="2">
    <source>
        <dbReference type="ARBA" id="ARBA00022801"/>
    </source>
</evidence>
<gene>
    <name evidence="5" type="ORF">PMACD_LOCUS9892</name>
</gene>
<evidence type="ECO:0000256" key="3">
    <source>
        <dbReference type="SAM" id="SignalP"/>
    </source>
</evidence>
<dbReference type="SUPFAM" id="SSF56317">
    <property type="entry name" value="Carbon-nitrogen hydrolase"/>
    <property type="match status" value="1"/>
</dbReference>
<dbReference type="OrthoDB" id="10250282at2759"/>
<evidence type="ECO:0000313" key="6">
    <source>
        <dbReference type="Proteomes" id="UP000663880"/>
    </source>
</evidence>
<feature type="signal peptide" evidence="3">
    <location>
        <begin position="1"/>
        <end position="17"/>
    </location>
</feature>
<dbReference type="PANTHER" id="PTHR10609:SF14">
    <property type="entry name" value="BIOTINIDASE"/>
    <property type="match status" value="1"/>
</dbReference>